<feature type="domain" description="C2H2-type" evidence="2">
    <location>
        <begin position="353"/>
        <end position="383"/>
    </location>
</feature>
<dbReference type="HOGENOM" id="CLU_024747_0_0_1"/>
<evidence type="ECO:0000313" key="4">
    <source>
        <dbReference type="Proteomes" id="UP000030854"/>
    </source>
</evidence>
<dbReference type="InterPro" id="IPR013087">
    <property type="entry name" value="Znf_C2H2_type"/>
</dbReference>
<gene>
    <name evidence="3" type="ORF">EV44_g3057</name>
</gene>
<dbReference type="SMART" id="SM00355">
    <property type="entry name" value="ZnF_C2H2"/>
    <property type="match status" value="2"/>
</dbReference>
<feature type="domain" description="C2H2-type" evidence="2">
    <location>
        <begin position="317"/>
        <end position="343"/>
    </location>
</feature>
<dbReference type="STRING" id="52586.A0A0B1P5S3"/>
<evidence type="ECO:0000259" key="2">
    <source>
        <dbReference type="SMART" id="SM00355"/>
    </source>
</evidence>
<evidence type="ECO:0000256" key="1">
    <source>
        <dbReference type="SAM" id="MobiDB-lite"/>
    </source>
</evidence>
<dbReference type="EMBL" id="JNVN01002225">
    <property type="protein sequence ID" value="KHJ32256.1"/>
    <property type="molecule type" value="Genomic_DNA"/>
</dbReference>
<organism evidence="3 4">
    <name type="scientific">Uncinula necator</name>
    <name type="common">Grape powdery mildew</name>
    <dbReference type="NCBI Taxonomy" id="52586"/>
    <lineage>
        <taxon>Eukaryota</taxon>
        <taxon>Fungi</taxon>
        <taxon>Dikarya</taxon>
        <taxon>Ascomycota</taxon>
        <taxon>Pezizomycotina</taxon>
        <taxon>Leotiomycetes</taxon>
        <taxon>Erysiphales</taxon>
        <taxon>Erysiphaceae</taxon>
        <taxon>Erysiphe</taxon>
    </lineage>
</organism>
<sequence>MSPDILISYKMFDLIPAESNHENFSLNLATNAWNCDQFHSDNTAMARFPSQDSIPFSLSNSASSIKSVFMLPGNFDDRTKMNSIECQGIVPLIEGQNYENSHYPEEISTCQEDSKLFTESHHMSNMSTNDYQSGMKYGINLSPDSALNDPKLSTHSFWDDVSTVSSPEILPRYDEWCHSPMISDSICFSSNTQASSPRFIKKYPDLVGKPEHSLVDCMNKMDVRSCTFGLKDVVNISEHPSFRGITTTSNEKFKPSKRSVIDSENVRTHPLYHNAVPQEDGLYHCPWENDPESNCQHKPEKLKCNYDKCVDSHLKPYQCKVASCKGLSFSSTACLLRHEREAHAMHGHGDKPFLCPFEGCDRGILGKGFPRRWNLRDHIKRVHKDPISSSTQTSENSESSTESSVSGISESTNCTKRRKRGTKYSAQLTFKAASGSSIVKKPKKSILIKRYKQKQLLLLETVKKLQDPKQHDNMELLRNANECIEVMVETTQMINSVPCVVEGG</sequence>
<proteinExistence type="predicted"/>
<dbReference type="AlphaFoldDB" id="A0A0B1P5S3"/>
<evidence type="ECO:0000313" key="3">
    <source>
        <dbReference type="EMBL" id="KHJ32256.1"/>
    </source>
</evidence>
<keyword evidence="4" id="KW-1185">Reference proteome</keyword>
<dbReference type="InterPro" id="IPR059009">
    <property type="entry name" value="Znf_C2H2_17_1st"/>
</dbReference>
<dbReference type="Gene3D" id="3.30.160.60">
    <property type="entry name" value="Classic Zinc Finger"/>
    <property type="match status" value="1"/>
</dbReference>
<feature type="compositionally biased region" description="Low complexity" evidence="1">
    <location>
        <begin position="388"/>
        <end position="412"/>
    </location>
</feature>
<accession>A0A0B1P5S3</accession>
<dbReference type="Pfam" id="PF26176">
    <property type="entry name" value="zf_C2H2_17_2"/>
    <property type="match status" value="1"/>
</dbReference>
<dbReference type="InterPro" id="IPR059095">
    <property type="entry name" value="Znf_C2H2_17_2nd"/>
</dbReference>
<feature type="region of interest" description="Disordered" evidence="1">
    <location>
        <begin position="384"/>
        <end position="420"/>
    </location>
</feature>
<dbReference type="Proteomes" id="UP000030854">
    <property type="component" value="Unassembled WGS sequence"/>
</dbReference>
<comment type="caution">
    <text evidence="3">The sequence shown here is derived from an EMBL/GenBank/DDBJ whole genome shotgun (WGS) entry which is preliminary data.</text>
</comment>
<dbReference type="Pfam" id="PF26177">
    <property type="entry name" value="zf_C2H2_17_1st"/>
    <property type="match status" value="1"/>
</dbReference>
<protein>
    <submittedName>
        <fullName evidence="3">Putative c2h2 transcription factor</fullName>
    </submittedName>
</protein>
<name>A0A0B1P5S3_UNCNE</name>
<reference evidence="3 4" key="1">
    <citation type="journal article" date="2014" name="BMC Genomics">
        <title>Adaptive genomic structural variation in the grape powdery mildew pathogen, Erysiphe necator.</title>
        <authorList>
            <person name="Jones L."/>
            <person name="Riaz S."/>
            <person name="Morales-Cruz A."/>
            <person name="Amrine K.C."/>
            <person name="McGuire B."/>
            <person name="Gubler W.D."/>
            <person name="Walker M.A."/>
            <person name="Cantu D."/>
        </authorList>
    </citation>
    <scope>NUCLEOTIDE SEQUENCE [LARGE SCALE GENOMIC DNA]</scope>
    <source>
        <strain evidence="4">c</strain>
    </source>
</reference>